<feature type="transmembrane region" description="Helical" evidence="6">
    <location>
        <begin position="38"/>
        <end position="60"/>
    </location>
</feature>
<evidence type="ECO:0000256" key="5">
    <source>
        <dbReference type="ARBA" id="ARBA00023136"/>
    </source>
</evidence>
<comment type="caution">
    <text evidence="6">Lacks conserved residue(s) required for the propagation of feature annotation.</text>
</comment>
<keyword evidence="9" id="KW-1185">Reference proteome</keyword>
<keyword evidence="4 6" id="KW-1133">Transmembrane helix</keyword>
<gene>
    <name evidence="6 8" type="primary">nhaA</name>
    <name evidence="8" type="ORF">UC8_29910</name>
</gene>
<comment type="subcellular location">
    <subcellularLocation>
        <location evidence="1">Cell inner membrane</location>
        <topology evidence="1">Multi-pass membrane protein</topology>
    </subcellularLocation>
    <subcellularLocation>
        <location evidence="6">Cell membrane</location>
        <topology evidence="6">Multi-pass membrane protein</topology>
    </subcellularLocation>
</comment>
<feature type="transmembrane region" description="Helical" evidence="6">
    <location>
        <begin position="327"/>
        <end position="345"/>
    </location>
</feature>
<name>A0A5B9R3Q8_9BACT</name>
<comment type="catalytic activity">
    <reaction evidence="6">
        <text>Na(+)(in) + 2 H(+)(out) = Na(+)(out) + 2 H(+)(in)</text>
        <dbReference type="Rhea" id="RHEA:29251"/>
        <dbReference type="ChEBI" id="CHEBI:15378"/>
        <dbReference type="ChEBI" id="CHEBI:29101"/>
    </reaction>
</comment>
<dbReference type="InterPro" id="IPR023171">
    <property type="entry name" value="Na/H_antiporter_dom_sf"/>
</dbReference>
<keyword evidence="6" id="KW-0406">Ion transport</keyword>
<dbReference type="OrthoDB" id="9808135at2"/>
<keyword evidence="5 6" id="KW-0472">Membrane</keyword>
<keyword evidence="2 6" id="KW-1003">Cell membrane</keyword>
<feature type="region of interest" description="Disordered" evidence="7">
    <location>
        <begin position="1"/>
        <end position="20"/>
    </location>
</feature>
<dbReference type="InterPro" id="IPR004670">
    <property type="entry name" value="NhaA"/>
</dbReference>
<protein>
    <recommendedName>
        <fullName evidence="6">Na(+)/H(+) antiporter NhaA</fullName>
    </recommendedName>
    <alternativeName>
        <fullName evidence="6">Sodium/proton antiporter NhaA</fullName>
    </alternativeName>
</protein>
<comment type="similarity">
    <text evidence="6">Belongs to the NhaA Na(+)/H(+) (TC 2.A.33) antiporter family.</text>
</comment>
<evidence type="ECO:0000256" key="7">
    <source>
        <dbReference type="SAM" id="MobiDB-lite"/>
    </source>
</evidence>
<dbReference type="PANTHER" id="PTHR30341:SF0">
    <property type="entry name" value="NA(+)_H(+) ANTIPORTER NHAA"/>
    <property type="match status" value="1"/>
</dbReference>
<evidence type="ECO:0000256" key="2">
    <source>
        <dbReference type="ARBA" id="ARBA00022475"/>
    </source>
</evidence>
<sequence>MTSDVTLNDRPKPRVEPDASLPLPLQPIDRLLRPVARILHIEATSGIVLVLCTAVALIAANSSYAETYMAFWHQHVRIEFGGFVFDHTLHHVINDGLMAIFFFVIGLEVKRELVHGSLSDWRQAMLPFAAALGGMVVPAGLYLMLQYDQPGMRGWGIPMATDIAFVVGCLALLGSRVPHSLRMLLLSLAIVDDIGAILVIAIGYTEAVAVPYLMLAAGSIGMVHVFAKLGVRRFPPYIVVGAVAWYALHQSGIHATLTGVVLGLMTPARAVLVPERFREYLQFKQRDFSDQQWAQQRHRAKVVREVQRLTRETVSPLEYLEVTLHPWTAYVIMPVFALANAAVVIRPEQIGDSVALAVMLGLVIGKPLGIVLFSWLAVRSGLARLPHRLPWRMLVAGSCLAGIGFTMALFIDGLAFGEAGLDTAKIGVLIGSAVSAVVGMALLYWASAAQHD</sequence>
<feature type="compositionally biased region" description="Basic and acidic residues" evidence="7">
    <location>
        <begin position="7"/>
        <end position="17"/>
    </location>
</feature>
<evidence type="ECO:0000256" key="6">
    <source>
        <dbReference type="HAMAP-Rule" id="MF_01844"/>
    </source>
</evidence>
<evidence type="ECO:0000256" key="3">
    <source>
        <dbReference type="ARBA" id="ARBA00022692"/>
    </source>
</evidence>
<dbReference type="GO" id="GO:0005886">
    <property type="term" value="C:plasma membrane"/>
    <property type="evidence" value="ECO:0007669"/>
    <property type="project" value="UniProtKB-SubCell"/>
</dbReference>
<dbReference type="NCBIfam" id="TIGR00773">
    <property type="entry name" value="NhaA"/>
    <property type="match status" value="1"/>
</dbReference>
<dbReference type="Proteomes" id="UP000325286">
    <property type="component" value="Chromosome"/>
</dbReference>
<evidence type="ECO:0000256" key="4">
    <source>
        <dbReference type="ARBA" id="ARBA00022989"/>
    </source>
</evidence>
<feature type="transmembrane region" description="Helical" evidence="6">
    <location>
        <begin position="354"/>
        <end position="377"/>
    </location>
</feature>
<dbReference type="RefSeq" id="WP_084426208.1">
    <property type="nucleotide sequence ID" value="NZ_CP042914.1"/>
</dbReference>
<dbReference type="AlphaFoldDB" id="A0A5B9R3Q8"/>
<dbReference type="KEGG" id="rul:UC8_29910"/>
<accession>A0A5B9R3Q8</accession>
<feature type="transmembrane region" description="Helical" evidence="6">
    <location>
        <begin position="426"/>
        <end position="446"/>
    </location>
</feature>
<keyword evidence="6" id="KW-0739">Sodium transport</keyword>
<dbReference type="PANTHER" id="PTHR30341">
    <property type="entry name" value="SODIUM ION/PROTON ANTIPORTER NHAA-RELATED"/>
    <property type="match status" value="1"/>
</dbReference>
<feature type="transmembrane region" description="Helical" evidence="6">
    <location>
        <begin position="389"/>
        <end position="414"/>
    </location>
</feature>
<feature type="transmembrane region" description="Helical" evidence="6">
    <location>
        <begin position="243"/>
        <end position="265"/>
    </location>
</feature>
<keyword evidence="3 6" id="KW-0812">Transmembrane</keyword>
<dbReference type="EMBL" id="CP042914">
    <property type="protein sequence ID" value="QEG40973.1"/>
    <property type="molecule type" value="Genomic_DNA"/>
</dbReference>
<comment type="function">
    <text evidence="6">Na(+)/H(+) antiporter that extrudes sodium in exchange for external protons.</text>
</comment>
<evidence type="ECO:0000313" key="9">
    <source>
        <dbReference type="Proteomes" id="UP000325286"/>
    </source>
</evidence>
<dbReference type="GO" id="GO:0006885">
    <property type="term" value="P:regulation of pH"/>
    <property type="evidence" value="ECO:0007669"/>
    <property type="project" value="UniProtKB-UniRule"/>
</dbReference>
<organism evidence="8 9">
    <name type="scientific">Roseimaritima ulvae</name>
    <dbReference type="NCBI Taxonomy" id="980254"/>
    <lineage>
        <taxon>Bacteria</taxon>
        <taxon>Pseudomonadati</taxon>
        <taxon>Planctomycetota</taxon>
        <taxon>Planctomycetia</taxon>
        <taxon>Pirellulales</taxon>
        <taxon>Pirellulaceae</taxon>
        <taxon>Roseimaritima</taxon>
    </lineage>
</organism>
<evidence type="ECO:0000256" key="1">
    <source>
        <dbReference type="ARBA" id="ARBA00004429"/>
    </source>
</evidence>
<feature type="transmembrane region" description="Helical" evidence="6">
    <location>
        <begin position="155"/>
        <end position="173"/>
    </location>
</feature>
<evidence type="ECO:0000313" key="8">
    <source>
        <dbReference type="EMBL" id="QEG40973.1"/>
    </source>
</evidence>
<keyword evidence="6" id="KW-0050">Antiport</keyword>
<reference evidence="8 9" key="1">
    <citation type="submission" date="2019-08" db="EMBL/GenBank/DDBJ databases">
        <title>Deep-cultivation of Planctomycetes and their phenomic and genomic characterization uncovers novel biology.</title>
        <authorList>
            <person name="Wiegand S."/>
            <person name="Jogler M."/>
            <person name="Boedeker C."/>
            <person name="Pinto D."/>
            <person name="Vollmers J."/>
            <person name="Rivas-Marin E."/>
            <person name="Kohn T."/>
            <person name="Peeters S.H."/>
            <person name="Heuer A."/>
            <person name="Rast P."/>
            <person name="Oberbeckmann S."/>
            <person name="Bunk B."/>
            <person name="Jeske O."/>
            <person name="Meyerdierks A."/>
            <person name="Storesund J.E."/>
            <person name="Kallscheuer N."/>
            <person name="Luecker S."/>
            <person name="Lage O.M."/>
            <person name="Pohl T."/>
            <person name="Merkel B.J."/>
            <person name="Hornburger P."/>
            <person name="Mueller R.-W."/>
            <person name="Bruemmer F."/>
            <person name="Labrenz M."/>
            <person name="Spormann A.M."/>
            <person name="Op den Camp H."/>
            <person name="Overmann J."/>
            <person name="Amann R."/>
            <person name="Jetten M.S.M."/>
            <person name="Mascher T."/>
            <person name="Medema M.H."/>
            <person name="Devos D.P."/>
            <person name="Kaster A.-K."/>
            <person name="Ovreas L."/>
            <person name="Rohde M."/>
            <person name="Galperin M.Y."/>
            <person name="Jogler C."/>
        </authorList>
    </citation>
    <scope>NUCLEOTIDE SEQUENCE [LARGE SCALE GENOMIC DNA]</scope>
    <source>
        <strain evidence="8 9">UC8</strain>
    </source>
</reference>
<keyword evidence="6" id="KW-0915">Sodium</keyword>
<dbReference type="Gene3D" id="1.20.1530.10">
    <property type="entry name" value="Na+/H+ antiporter like domain"/>
    <property type="match status" value="1"/>
</dbReference>
<dbReference type="Pfam" id="PF06965">
    <property type="entry name" value="Na_H_antiport_1"/>
    <property type="match status" value="1"/>
</dbReference>
<dbReference type="GO" id="GO:0015385">
    <property type="term" value="F:sodium:proton antiporter activity"/>
    <property type="evidence" value="ECO:0007669"/>
    <property type="project" value="UniProtKB-UniRule"/>
</dbReference>
<dbReference type="HAMAP" id="MF_01844">
    <property type="entry name" value="NhaA"/>
    <property type="match status" value="1"/>
</dbReference>
<keyword evidence="6" id="KW-0813">Transport</keyword>
<proteinExistence type="inferred from homology"/>
<feature type="transmembrane region" description="Helical" evidence="6">
    <location>
        <begin position="121"/>
        <end position="143"/>
    </location>
</feature>